<reference evidence="7" key="1">
    <citation type="submission" date="2015-06" db="UniProtKB">
        <authorList>
            <consortium name="EnsemblPlants"/>
        </authorList>
    </citation>
    <scope>IDENTIFICATION</scope>
</reference>
<dbReference type="Gene3D" id="1.10.1420.10">
    <property type="match status" value="1"/>
</dbReference>
<dbReference type="PANTHER" id="PTHR11361">
    <property type="entry name" value="DNA MISMATCH REPAIR PROTEIN MUTS FAMILY MEMBER"/>
    <property type="match status" value="1"/>
</dbReference>
<dbReference type="SUPFAM" id="SSF63748">
    <property type="entry name" value="Tudor/PWWP/MBT"/>
    <property type="match status" value="1"/>
</dbReference>
<evidence type="ECO:0000256" key="1">
    <source>
        <dbReference type="ARBA" id="ARBA00006271"/>
    </source>
</evidence>
<dbReference type="FunFam" id="3.30.420.110:FF:000012">
    <property type="entry name" value="DNA mismatch repair protein"/>
    <property type="match status" value="1"/>
</dbReference>
<evidence type="ECO:0000256" key="6">
    <source>
        <dbReference type="SAM" id="MobiDB-lite"/>
    </source>
</evidence>
<dbReference type="PANTHER" id="PTHR11361:SF150">
    <property type="entry name" value="DNA MISMATCH REPAIR PROTEIN MSH6"/>
    <property type="match status" value="1"/>
</dbReference>
<keyword evidence="2" id="KW-0547">Nucleotide-binding</keyword>
<dbReference type="SUPFAM" id="SSF55271">
    <property type="entry name" value="DNA repair protein MutS, domain I"/>
    <property type="match status" value="1"/>
</dbReference>
<evidence type="ECO:0000256" key="5">
    <source>
        <dbReference type="ARBA" id="ARBA00023125"/>
    </source>
</evidence>
<dbReference type="SMART" id="SM00333">
    <property type="entry name" value="TUDOR"/>
    <property type="match status" value="1"/>
</dbReference>
<keyword evidence="5" id="KW-0238">DNA-binding</keyword>
<dbReference type="GO" id="GO:0005524">
    <property type="term" value="F:ATP binding"/>
    <property type="evidence" value="ECO:0007669"/>
    <property type="project" value="UniProtKB-KW"/>
</dbReference>
<dbReference type="GO" id="GO:0005634">
    <property type="term" value="C:nucleus"/>
    <property type="evidence" value="ECO:0007669"/>
    <property type="project" value="TreeGrafter"/>
</dbReference>
<feature type="region of interest" description="Disordered" evidence="6">
    <location>
        <begin position="56"/>
        <end position="94"/>
    </location>
</feature>
<evidence type="ECO:0000256" key="3">
    <source>
        <dbReference type="ARBA" id="ARBA00022763"/>
    </source>
</evidence>
<dbReference type="SUPFAM" id="SSF48334">
    <property type="entry name" value="DNA repair protein MutS, domain III"/>
    <property type="match status" value="1"/>
</dbReference>
<feature type="compositionally biased region" description="Basic and acidic residues" evidence="6">
    <location>
        <begin position="77"/>
        <end position="94"/>
    </location>
</feature>
<dbReference type="InterPro" id="IPR036187">
    <property type="entry name" value="DNA_mismatch_repair_MutS_sf"/>
</dbReference>
<dbReference type="PIRSF" id="PIRSF037677">
    <property type="entry name" value="DNA_mis_repair_Msh6"/>
    <property type="match status" value="1"/>
</dbReference>
<feature type="compositionally biased region" description="Acidic residues" evidence="6">
    <location>
        <begin position="309"/>
        <end position="326"/>
    </location>
</feature>
<dbReference type="Gene3D" id="3.30.420.110">
    <property type="entry name" value="MutS, connector domain"/>
    <property type="match status" value="1"/>
</dbReference>
<keyword evidence="3" id="KW-0227">DNA damage</keyword>
<organism evidence="7">
    <name type="scientific">Aegilops tauschii</name>
    <name type="common">Tausch's goatgrass</name>
    <name type="synonym">Aegilops squarrosa</name>
    <dbReference type="NCBI Taxonomy" id="37682"/>
    <lineage>
        <taxon>Eukaryota</taxon>
        <taxon>Viridiplantae</taxon>
        <taxon>Streptophyta</taxon>
        <taxon>Embryophyta</taxon>
        <taxon>Tracheophyta</taxon>
        <taxon>Spermatophyta</taxon>
        <taxon>Magnoliopsida</taxon>
        <taxon>Liliopsida</taxon>
        <taxon>Poales</taxon>
        <taxon>Poaceae</taxon>
        <taxon>BOP clade</taxon>
        <taxon>Pooideae</taxon>
        <taxon>Triticodae</taxon>
        <taxon>Triticeae</taxon>
        <taxon>Triticinae</taxon>
        <taxon>Aegilops</taxon>
    </lineage>
</organism>
<comment type="similarity">
    <text evidence="1">Belongs to the DNA mismatch repair MutS family.</text>
</comment>
<feature type="compositionally biased region" description="Low complexity" evidence="6">
    <location>
        <begin position="345"/>
        <end position="364"/>
    </location>
</feature>
<dbReference type="InterPro" id="IPR007696">
    <property type="entry name" value="DNA_mismatch_repair_MutS_core"/>
</dbReference>
<dbReference type="GO" id="GO:0030983">
    <property type="term" value="F:mismatched DNA binding"/>
    <property type="evidence" value="ECO:0007669"/>
    <property type="project" value="InterPro"/>
</dbReference>
<dbReference type="Pfam" id="PF05188">
    <property type="entry name" value="MutS_II"/>
    <property type="match status" value="1"/>
</dbReference>
<sequence>MDQVRDAPPSGTVESDYETTAGMRYKEMAASKGKPFPFKPAWAILQTFDKWKLRDQETAPKKSAMLRMDDSEDEEERNLGKPEGTKKGKLRVKMEEEVSSLREKMEHMMKAREELTTKTLETKLLITEKKKEVKLAQVEAKREEAKRKADLEERMIKLKEAKVWKELMVEEKEHIMMSKKDMDEGQLQWWKDYKEDIAERKRMFREAVGRRLRVYWPLDDAWYEGTVDAYDGGSRRHRVKYDDGEEEEVDLVKEKFEWAAEEATPPPARKLRRLRRMSDTAKAKSPSVQEDEETGDSTEDEDWKKGAAPEDDSEEEVELDDEEEEVVAVSSRKGKSRNSLSTSASVSTLRSTSGLGSASSGSTLSKKRKQVDVGALDCAKKFSFQLANTPEKAEMKVPPSCDRRERILENAHLALTGDLSERFGSRQTEKFTFLGQGRKDAKGRRPGDPAYDPRTLFLPSQFLKNLTGGQRQWWEFKSQHMDKVLFFKMGKFYELYEMDAHVGAKELDLQYMKGDQPHCGFPEKNLAVNLEKLAQKGYRVLVVEQTETPDQLELRRRETGTKDKVVRREICAMVTKGTLTEGESLLANPDPSYILSVAESYPCSSTNSQDGHTIGVCIIDVSTSKFIIGQFQDDPERHVLCSILSEIRPVEIIKPAKMLSAETERALKNNTRDPLINGLLPSTEFWDAEKTIHAIEQYYSSSDNLTASRNTVGVQNNVGCLPDLLSELIEAGDRVYALSALGGSLFYLKQVLLDDKLLPCAEFEPLTCSGLINNMRKHMILDAAALENLEILENATGGLSGTLYEQLNHCVTGFGKRMLKRWIVRPLYDCKAIQQRQGAIAIFKDYLKTVFA</sequence>
<dbReference type="FunFam" id="2.30.30.140:FF:000093">
    <property type="entry name" value="DNA mismatch repair protein"/>
    <property type="match status" value="1"/>
</dbReference>
<dbReference type="InterPro" id="IPR036678">
    <property type="entry name" value="MutS_con_dom_sf"/>
</dbReference>
<dbReference type="GO" id="GO:0140664">
    <property type="term" value="F:ATP-dependent DNA damage sensor activity"/>
    <property type="evidence" value="ECO:0007669"/>
    <property type="project" value="InterPro"/>
</dbReference>
<evidence type="ECO:0000256" key="4">
    <source>
        <dbReference type="ARBA" id="ARBA00022840"/>
    </source>
</evidence>
<name>M8C2R1_AEGTA</name>
<dbReference type="Gene3D" id="3.40.1170.10">
    <property type="entry name" value="DNA repair protein MutS, domain I"/>
    <property type="match status" value="1"/>
</dbReference>
<evidence type="ECO:0000313" key="7">
    <source>
        <dbReference type="EnsemblPlants" id="EMT09463"/>
    </source>
</evidence>
<accession>M8C2R1</accession>
<protein>
    <submittedName>
        <fullName evidence="7">DNA mismatch repair protein Msh6-1</fullName>
    </submittedName>
</protein>
<dbReference type="InterPro" id="IPR017261">
    <property type="entry name" value="DNA_mismatch_repair_MutS/MSH"/>
</dbReference>
<dbReference type="InterPro" id="IPR016151">
    <property type="entry name" value="DNA_mismatch_repair_MutS_N"/>
</dbReference>
<dbReference type="CDD" id="cd20404">
    <property type="entry name" value="Tudor_Agenet_AtEML-like"/>
    <property type="match status" value="1"/>
</dbReference>
<dbReference type="FunFam" id="3.40.1170.10:FF:000002">
    <property type="entry name" value="DNA mismatch repair protein"/>
    <property type="match status" value="1"/>
</dbReference>
<feature type="compositionally biased region" description="Acidic residues" evidence="6">
    <location>
        <begin position="289"/>
        <end position="301"/>
    </location>
</feature>
<dbReference type="Gene3D" id="2.30.30.140">
    <property type="match status" value="1"/>
</dbReference>
<dbReference type="SUPFAM" id="SSF53150">
    <property type="entry name" value="DNA repair protein MutS, domain II"/>
    <property type="match status" value="1"/>
</dbReference>
<dbReference type="Pfam" id="PF05192">
    <property type="entry name" value="MutS_III"/>
    <property type="match status" value="1"/>
</dbReference>
<dbReference type="Pfam" id="PF01624">
    <property type="entry name" value="MutS_I"/>
    <property type="match status" value="1"/>
</dbReference>
<evidence type="ECO:0000256" key="2">
    <source>
        <dbReference type="ARBA" id="ARBA00022741"/>
    </source>
</evidence>
<dbReference type="InterPro" id="IPR007860">
    <property type="entry name" value="DNA_mmatch_repair_MutS_con_dom"/>
</dbReference>
<dbReference type="ExpressionAtlas" id="M8C2R1">
    <property type="expression patterns" value="baseline"/>
</dbReference>
<feature type="region of interest" description="Disordered" evidence="6">
    <location>
        <begin position="261"/>
        <end position="370"/>
    </location>
</feature>
<dbReference type="InterPro" id="IPR007695">
    <property type="entry name" value="DNA_mismatch_repair_MutS-lik_N"/>
</dbReference>
<dbReference type="EnsemblPlants" id="EMT09463">
    <property type="protein sequence ID" value="EMT09463"/>
    <property type="gene ID" value="F775_16546"/>
</dbReference>
<dbReference type="InterPro" id="IPR002999">
    <property type="entry name" value="Tudor"/>
</dbReference>
<dbReference type="AlphaFoldDB" id="M8C2R1"/>
<keyword evidence="4" id="KW-0067">ATP-binding</keyword>
<dbReference type="GO" id="GO:0006298">
    <property type="term" value="P:mismatch repair"/>
    <property type="evidence" value="ECO:0007669"/>
    <property type="project" value="InterPro"/>
</dbReference>
<dbReference type="InterPro" id="IPR045076">
    <property type="entry name" value="MutS"/>
</dbReference>
<proteinExistence type="inferred from homology"/>